<dbReference type="EMBL" id="JBAFSM010000040">
    <property type="protein sequence ID" value="MEG3439086.1"/>
    <property type="molecule type" value="Genomic_DNA"/>
</dbReference>
<evidence type="ECO:0000313" key="1">
    <source>
        <dbReference type="EMBL" id="MEG3439086.1"/>
    </source>
</evidence>
<protein>
    <submittedName>
        <fullName evidence="1">KGK domain-containing protein</fullName>
    </submittedName>
</protein>
<gene>
    <name evidence="1" type="ORF">V0288_18315</name>
</gene>
<name>A0AAW9QZE4_9CHRO</name>
<sequence length="152" mass="17652">MIIKDSQDTQGLIIEDENSVLMFEDEQTILVKKFKQKLLSDLTYHINKKACYGLIESSSGTRLGQINNFDWIFYPSEGKECQLLLLGDTSWRSGYLKIYGKCVFTDLKNEDFNDPQKTRQINIILEFISKDVTIDEPQEPESPLDDIRRSMM</sequence>
<comment type="caution">
    <text evidence="1">The sequence shown here is derived from an EMBL/GenBank/DDBJ whole genome shotgun (WGS) entry which is preliminary data.</text>
</comment>
<reference evidence="1 2" key="1">
    <citation type="submission" date="2024-01" db="EMBL/GenBank/DDBJ databases">
        <title>Genomic insights into the taxonomy and metabolism of the cyanobacterium Pannus brasiliensis CCIBt3594.</title>
        <authorList>
            <person name="Machado M."/>
            <person name="Botero N.B."/>
            <person name="Andreote A.P.D."/>
            <person name="Feitosa A.M.T."/>
            <person name="Popin R."/>
            <person name="Sivonen K."/>
            <person name="Fiore M.F."/>
        </authorList>
    </citation>
    <scope>NUCLEOTIDE SEQUENCE [LARGE SCALE GENOMIC DNA]</scope>
    <source>
        <strain evidence="1 2">CCIBt3594</strain>
    </source>
</reference>
<dbReference type="InterPro" id="IPR014971">
    <property type="entry name" value="KGK"/>
</dbReference>
<accession>A0AAW9QZE4</accession>
<dbReference type="Pfam" id="PF08872">
    <property type="entry name" value="KGK"/>
    <property type="match status" value="1"/>
</dbReference>
<dbReference type="Proteomes" id="UP001328733">
    <property type="component" value="Unassembled WGS sequence"/>
</dbReference>
<proteinExistence type="predicted"/>
<keyword evidence="2" id="KW-1185">Reference proteome</keyword>
<evidence type="ECO:0000313" key="2">
    <source>
        <dbReference type="Proteomes" id="UP001328733"/>
    </source>
</evidence>
<dbReference type="AlphaFoldDB" id="A0AAW9QZE4"/>
<organism evidence="1 2">
    <name type="scientific">Pannus brasiliensis CCIBt3594</name>
    <dbReference type="NCBI Taxonomy" id="1427578"/>
    <lineage>
        <taxon>Bacteria</taxon>
        <taxon>Bacillati</taxon>
        <taxon>Cyanobacteriota</taxon>
        <taxon>Cyanophyceae</taxon>
        <taxon>Oscillatoriophycideae</taxon>
        <taxon>Chroococcales</taxon>
        <taxon>Microcystaceae</taxon>
        <taxon>Pannus</taxon>
    </lineage>
</organism>
<dbReference type="RefSeq" id="WP_332866569.1">
    <property type="nucleotide sequence ID" value="NZ_JBAFSM010000040.1"/>
</dbReference>